<dbReference type="PANTHER" id="PTHR43939:SF68">
    <property type="entry name" value="CENTROSOMAL PROTEIN OF 290 KDA-LIKE"/>
    <property type="match status" value="1"/>
</dbReference>
<sequence length="1789" mass="203156">MADNDVREEASAGEDGRFSPLEPAHGAAAEGAGDSADQMDPAVPNNKNASFHNEANDTRTVEEGVREDMFVDCPDEIENSESQQNSEGKDNSQDDQADESDSGIKVEQLLAEIERLRDMHEQSVSEKERFAREYEEERMLMKELAQVCYQLKVPNEQQTAPVENADGLVDHLQTEVTQEKVRELHSVLYMKDQEIDVLNAKVAELSELSNTTQSNSNSEYQKLSQLYELQLQKDGHIEEIANRISASLSMLHHQQEPFDGSLTEKIINIEKSLTFLVEKYNLFVSESNQLRGCLNEVGLDVMLDEIGTFSVARDKMLDLKRKEENLSQNLINLESENLKLVEELDKQRSEIGRLSAEVDQERNRYANTKEKLSMAVTKGKALVQQRDSLKQLLAEKTSELEKCAFELQEKSSALEAAEKTKELIGTSEKFAASLQESLAEKEMILQRCGEILSESVATEELQHADITEKLRWLANENNSLKAVALQYHSLTDALSSFGFPESVGSSEFEVRVHWLAESFSLYKEEAIRLQSEIAEIKEAANVQIDHLTTSLLAETQEKSYLQAELEDLRKQYEAHERLQQELAEARKAVNNEIDHLKTSLLAESQEKRHLQLDLENLRQKYEEVVQKEYHVSLEKERIVSMLLEASGLANDAQGEAHLEHSEMTTIVDNCLAKIKENTCHIEPSQFDVEIFESFKSLLYIRDQEMSLYKLIIEEDILDRVQVSHLSSELEMKTQELNSLKDEKDGMKKSLEQLEDRCALLKEKLSMAVKKGKGLVHERENLKGVLSEKDKEIHQLKSELQQNLDRYTECQDLSTKLSLDVERISLLETDLVATKERADQLEQFLAESNNMLQRVMESIEGITTPNDLSFGEPVDKVKWIAGHLREHEISKLEVQEELKKVKDEASSLVSKLSQVQTMMESLEDALSIAENSRSELLDEKKELEVSKALLERNYRRKKRKLLLIQPSLKNFLTIQSLECIVPGTEEFSLLAEENSKVQIGNADLDSEMKKVREEADSYASKLSDASLTIKSLEDALLNAENNIADLVQEKKNAEQEISALSSKLESCMQELAGTRGSVLNRSVELSGQLSRLQLLLKDERLSSLLGQCFERKFESLKDMDVVLKEMGDCFLEMDTILLQNSHVTEDDSSISTKLPSTTDIAFDKEMLNDEVNAVDSESIMFHIEKMNERFHLKGKMLADKFENLSMLMDESNAALLRRLYTTKDRIMSMIKYTKSLKQQVKDMETDKQKQEHTIASLESDIRILLSACADATQELELNVHENVSELRSIHELVKLDGIMLMDLGAVGDDVAESLATDHMKIAEKLSLATRQNLDLSKHFQDAIKWLTSIAEDMKSKLRETQLTCDKVLEERDLYKDKTSKLETELEAQQNLYHEMTIKLDDYKEQEDKLRKREEELSTSLSKVLEETQLTYGKVLEERDLYKDKTSELESELEAQQNLCREMTIKLDDYKKQEDTLRKREEELSTSLSKVHDMENSPLSVSQVKSILDKMNEVEVPDAFAVGNSHDSTNVRKLFSVIDGFSESLQKVSSLSHENEELQSTIDKQILEIEFLRKQVEDHMENEKDSEKMNKLLELESGLKNIVWKLGGGDLMGDLKADGPTWLLPLLDKLVMAKMLESESSKSKNEELGAKLLATQKLVDDLSSKVKLLEDSNQARSFPPEIEQEGRTSIATQSEISEMQDVASLGKSNNIPHVQSAAHVRTLRKGSNDHLAINIGSESERLINNEETDEDKGPRLHGELVLAGHLFKSLNTSGLIPRQGRSAADRIDGIW</sequence>
<dbReference type="PANTHER" id="PTHR43939">
    <property type="entry name" value="COILED-COIL DOMAIN-CONTAINING PROTEIN 158"/>
    <property type="match status" value="1"/>
</dbReference>
<organism evidence="3">
    <name type="scientific">Sesamum radiatum</name>
    <name type="common">Black benniseed</name>
    <dbReference type="NCBI Taxonomy" id="300843"/>
    <lineage>
        <taxon>Eukaryota</taxon>
        <taxon>Viridiplantae</taxon>
        <taxon>Streptophyta</taxon>
        <taxon>Embryophyta</taxon>
        <taxon>Tracheophyta</taxon>
        <taxon>Spermatophyta</taxon>
        <taxon>Magnoliopsida</taxon>
        <taxon>eudicotyledons</taxon>
        <taxon>Gunneridae</taxon>
        <taxon>Pentapetalae</taxon>
        <taxon>asterids</taxon>
        <taxon>lamiids</taxon>
        <taxon>Lamiales</taxon>
        <taxon>Pedaliaceae</taxon>
        <taxon>Sesamum</taxon>
    </lineage>
</organism>
<feature type="coiled-coil region" evidence="1">
    <location>
        <begin position="722"/>
        <end position="805"/>
    </location>
</feature>
<feature type="coiled-coil region" evidence="1">
    <location>
        <begin position="316"/>
        <end position="371"/>
    </location>
</feature>
<feature type="compositionally biased region" description="Basic and acidic residues" evidence="2">
    <location>
        <begin position="54"/>
        <end position="69"/>
    </location>
</feature>
<feature type="coiled-coil region" evidence="1">
    <location>
        <begin position="1232"/>
        <end position="1273"/>
    </location>
</feature>
<evidence type="ECO:0000256" key="2">
    <source>
        <dbReference type="SAM" id="MobiDB-lite"/>
    </source>
</evidence>
<feature type="coiled-coil region" evidence="1">
    <location>
        <begin position="883"/>
        <end position="959"/>
    </location>
</feature>
<reference evidence="3" key="1">
    <citation type="submission" date="2020-06" db="EMBL/GenBank/DDBJ databases">
        <authorList>
            <person name="Li T."/>
            <person name="Hu X."/>
            <person name="Zhang T."/>
            <person name="Song X."/>
            <person name="Zhang H."/>
            <person name="Dai N."/>
            <person name="Sheng W."/>
            <person name="Hou X."/>
            <person name="Wei L."/>
        </authorList>
    </citation>
    <scope>NUCLEOTIDE SEQUENCE</scope>
    <source>
        <strain evidence="3">G02</strain>
        <tissue evidence="3">Leaf</tissue>
    </source>
</reference>
<feature type="region of interest" description="Disordered" evidence="2">
    <location>
        <begin position="1"/>
        <end position="103"/>
    </location>
</feature>
<feature type="coiled-coil region" evidence="1">
    <location>
        <begin position="1000"/>
        <end position="1069"/>
    </location>
</feature>
<evidence type="ECO:0000313" key="3">
    <source>
        <dbReference type="EMBL" id="KAL0385422.1"/>
    </source>
</evidence>
<proteinExistence type="predicted"/>
<accession>A0AAW2RZ75</accession>
<feature type="coiled-coil region" evidence="1">
    <location>
        <begin position="1349"/>
        <end position="1485"/>
    </location>
</feature>
<feature type="coiled-coil region" evidence="1">
    <location>
        <begin position="519"/>
        <end position="627"/>
    </location>
</feature>
<evidence type="ECO:0000256" key="1">
    <source>
        <dbReference type="SAM" id="Coils"/>
    </source>
</evidence>
<feature type="compositionally biased region" description="Low complexity" evidence="2">
    <location>
        <begin position="24"/>
        <end position="36"/>
    </location>
</feature>
<reference evidence="3" key="2">
    <citation type="journal article" date="2024" name="Plant">
        <title>Genomic evolution and insights into agronomic trait innovations of Sesamum species.</title>
        <authorList>
            <person name="Miao H."/>
            <person name="Wang L."/>
            <person name="Qu L."/>
            <person name="Liu H."/>
            <person name="Sun Y."/>
            <person name="Le M."/>
            <person name="Wang Q."/>
            <person name="Wei S."/>
            <person name="Zheng Y."/>
            <person name="Lin W."/>
            <person name="Duan Y."/>
            <person name="Cao H."/>
            <person name="Xiong S."/>
            <person name="Wang X."/>
            <person name="Wei L."/>
            <person name="Li C."/>
            <person name="Ma Q."/>
            <person name="Ju M."/>
            <person name="Zhao R."/>
            <person name="Li G."/>
            <person name="Mu C."/>
            <person name="Tian Q."/>
            <person name="Mei H."/>
            <person name="Zhang T."/>
            <person name="Gao T."/>
            <person name="Zhang H."/>
        </authorList>
    </citation>
    <scope>NUCLEOTIDE SEQUENCE</scope>
    <source>
        <strain evidence="3">G02</strain>
    </source>
</reference>
<feature type="compositionally biased region" description="Basic and acidic residues" evidence="2">
    <location>
        <begin position="1"/>
        <end position="17"/>
    </location>
</feature>
<feature type="coiled-coil region" evidence="1">
    <location>
        <begin position="1546"/>
        <end position="1587"/>
    </location>
</feature>
<name>A0AAW2RZ75_SESRA</name>
<comment type="caution">
    <text evidence="3">The sequence shown here is derived from an EMBL/GenBank/DDBJ whole genome shotgun (WGS) entry which is preliminary data.</text>
</comment>
<dbReference type="EMBL" id="JACGWJ010000012">
    <property type="protein sequence ID" value="KAL0385422.1"/>
    <property type="molecule type" value="Genomic_DNA"/>
</dbReference>
<protein>
    <submittedName>
        <fullName evidence="3">Uncharacterized protein</fullName>
    </submittedName>
</protein>
<gene>
    <name evidence="3" type="ORF">Sradi_2936500</name>
</gene>
<keyword evidence="1" id="KW-0175">Coiled coil</keyword>